<dbReference type="InterPro" id="IPR023996">
    <property type="entry name" value="TonB-dep_OMP_SusC/RagA"/>
</dbReference>
<dbReference type="NCBIfam" id="TIGR04056">
    <property type="entry name" value="OMP_RagA_SusC"/>
    <property type="match status" value="1"/>
</dbReference>
<dbReference type="InterPro" id="IPR000531">
    <property type="entry name" value="Beta-barrel_TonB"/>
</dbReference>
<dbReference type="InterPro" id="IPR039426">
    <property type="entry name" value="TonB-dep_rcpt-like"/>
</dbReference>
<dbReference type="InterPro" id="IPR008969">
    <property type="entry name" value="CarboxyPept-like_regulatory"/>
</dbReference>
<keyword evidence="10" id="KW-0675">Receptor</keyword>
<comment type="subcellular location">
    <subcellularLocation>
        <location evidence="1 8">Cell outer membrane</location>
        <topology evidence="1 8">Multi-pass membrane protein</topology>
    </subcellularLocation>
</comment>
<evidence type="ECO:0000256" key="3">
    <source>
        <dbReference type="ARBA" id="ARBA00022452"/>
    </source>
</evidence>
<dbReference type="EMBL" id="CP016359">
    <property type="protein sequence ID" value="APU67662.1"/>
    <property type="molecule type" value="Genomic_DNA"/>
</dbReference>
<evidence type="ECO:0000256" key="1">
    <source>
        <dbReference type="ARBA" id="ARBA00004571"/>
    </source>
</evidence>
<evidence type="ECO:0000256" key="4">
    <source>
        <dbReference type="ARBA" id="ARBA00022692"/>
    </source>
</evidence>
<dbReference type="InterPro" id="IPR036942">
    <property type="entry name" value="Beta-barrel_TonB_sf"/>
</dbReference>
<dbReference type="STRING" id="1229726.GRFL_0938"/>
<dbReference type="InterPro" id="IPR037066">
    <property type="entry name" value="Plug_dom_sf"/>
</dbReference>
<evidence type="ECO:0000256" key="8">
    <source>
        <dbReference type="PROSITE-ProRule" id="PRU01360"/>
    </source>
</evidence>
<protein>
    <submittedName>
        <fullName evidence="10">TonB-dependent receptor</fullName>
    </submittedName>
</protein>
<dbReference type="InterPro" id="IPR023997">
    <property type="entry name" value="TonB-dep_OMP_SusC/RagA_CS"/>
</dbReference>
<keyword evidence="5 9" id="KW-0798">TonB box</keyword>
<dbReference type="Pfam" id="PF00593">
    <property type="entry name" value="TonB_dep_Rec_b-barrel"/>
    <property type="match status" value="1"/>
</dbReference>
<dbReference type="KEGG" id="gfl:GRFL_0938"/>
<dbReference type="SUPFAM" id="SSF49464">
    <property type="entry name" value="Carboxypeptidase regulatory domain-like"/>
    <property type="match status" value="1"/>
</dbReference>
<name>A0A1L7I3J7_9FLAO</name>
<dbReference type="GO" id="GO:0009279">
    <property type="term" value="C:cell outer membrane"/>
    <property type="evidence" value="ECO:0007669"/>
    <property type="project" value="UniProtKB-SubCell"/>
</dbReference>
<keyword evidence="6 8" id="KW-0472">Membrane</keyword>
<keyword evidence="7 8" id="KW-0998">Cell outer membrane</keyword>
<accession>A0A1L7I3J7</accession>
<dbReference type="FunFam" id="2.170.130.10:FF:000008">
    <property type="entry name" value="SusC/RagA family TonB-linked outer membrane protein"/>
    <property type="match status" value="1"/>
</dbReference>
<dbReference type="SUPFAM" id="SSF56935">
    <property type="entry name" value="Porins"/>
    <property type="match status" value="1"/>
</dbReference>
<reference evidence="10 11" key="1">
    <citation type="submission" date="2016-07" db="EMBL/GenBank/DDBJ databases">
        <title>Multi-omics approach to identify versatile polysaccharide utilization systems of a marine flavobacterium Gramella flava.</title>
        <authorList>
            <person name="Tang K."/>
        </authorList>
    </citation>
    <scope>NUCLEOTIDE SEQUENCE [LARGE SCALE GENOMIC DNA]</scope>
    <source>
        <strain evidence="10 11">JLT2011</strain>
    </source>
</reference>
<keyword evidence="11" id="KW-1185">Reference proteome</keyword>
<keyword evidence="2 8" id="KW-0813">Transport</keyword>
<comment type="similarity">
    <text evidence="8 9">Belongs to the TonB-dependent receptor family.</text>
</comment>
<dbReference type="Proteomes" id="UP000186230">
    <property type="component" value="Chromosome"/>
</dbReference>
<dbReference type="AlphaFoldDB" id="A0A1L7I3J7"/>
<keyword evidence="4 8" id="KW-0812">Transmembrane</keyword>
<dbReference type="Gene3D" id="2.60.40.1120">
    <property type="entry name" value="Carboxypeptidase-like, regulatory domain"/>
    <property type="match status" value="1"/>
</dbReference>
<evidence type="ECO:0000256" key="6">
    <source>
        <dbReference type="ARBA" id="ARBA00023136"/>
    </source>
</evidence>
<dbReference type="Pfam" id="PF07715">
    <property type="entry name" value="Plug"/>
    <property type="match status" value="1"/>
</dbReference>
<dbReference type="Gene3D" id="2.170.130.10">
    <property type="entry name" value="TonB-dependent receptor, plug domain"/>
    <property type="match status" value="1"/>
</dbReference>
<evidence type="ECO:0000256" key="7">
    <source>
        <dbReference type="ARBA" id="ARBA00023237"/>
    </source>
</evidence>
<evidence type="ECO:0000313" key="11">
    <source>
        <dbReference type="Proteomes" id="UP000186230"/>
    </source>
</evidence>
<evidence type="ECO:0000313" key="10">
    <source>
        <dbReference type="EMBL" id="APU67662.1"/>
    </source>
</evidence>
<dbReference type="InterPro" id="IPR012910">
    <property type="entry name" value="Plug_dom"/>
</dbReference>
<sequence>MNMNFTLKNHVIIVMFLITTIAGTAQNIVTGTVTDNQEVPLPGVTVMEEGTSNGTVTNFDGEFTLEINSMDAQLVFSSIGFVSQTISVPEELTVSIKLEEDLNQLSEVVVVGYGNVQKKDLTGSVSSLNTEKVEDIPANSIERVLQGRVAGLQVSTPSQDPGAGATVRIRGGSSLRGSNAPLIVVDGFPLGDAGNLKQINPADIESVDVLKDASASAIYGSRGANGVIIITTKQAKEGKTTIRIQQQSTVSYFNSKVDLWRDPVLMAQLNNESRSNGGFQPLYIGAENSTGVYYPSVAELQSGDWPYFTRWDDIVFRDTPMSNNTTVSVNSGTDKTSFNLSANYFSDMGVYKDDDYDKVGYNLRVKHDVFENFKIRFSNILSKGTRNSNSGLAYWRNPIFPIYDDNGDYFLVGTNDYNHPVAIADNRLDDTKSIDVITSVAFEYDIYDALKLTSRFNYKYGEYINDQYFPDTYTQAGDFNNGAARINNWQGHNLVSETFANYDENFGDHRLGATVGFTYEKYMTRSSSLGAFDFVNETLQNENIGAGNPELNQVSNNKIETELVSGIFRLNYGYKNKYLATFTGRVDGSSKFGINNKWAFFPSGALSWKLHEENFLKNVEDLNQLKLRVSYGVSGNQGISPYQTLSRYGVSQYYDNGSWVTAIGPGFEVGRAGQGGIEVLWGGIPNPDLKWETTSQLDIGTDIALFDDRLSFTFDYYKKHTKDLLRERILSPSSSYDRIWINNGEISNEGIELSINAGIIENDDFSLSSNLIFYMNENEVVDLGGVAESGLTIDPNTGMQFEYSGNSLEMFRQYPNILAVGQPVNVFYGYKTDGIIQDLQEGVDAGLDGDLAQAGEFKYVDINGDGLINLDDRTIIGDPNPDFNLSLGLNTTYKNFDFSIFFNGSFGQDVINTQKFNQPSNLPYRWTLDNPSNEYPRLRDGRQTYFSDWWVEDGSFVRVQNLTLGYTMPLNERLINSARIYINGNNLYTFTDFEGYDPEVGLDGIYWGGYPRLRQLTLGLDLTF</sequence>
<evidence type="ECO:0000256" key="9">
    <source>
        <dbReference type="RuleBase" id="RU003357"/>
    </source>
</evidence>
<proteinExistence type="inferred from homology"/>
<keyword evidence="3 8" id="KW-1134">Transmembrane beta strand</keyword>
<dbReference type="Gene3D" id="2.40.170.20">
    <property type="entry name" value="TonB-dependent receptor, beta-barrel domain"/>
    <property type="match status" value="1"/>
</dbReference>
<organism evidence="10 11">
    <name type="scientific">Christiangramia flava JLT2011</name>
    <dbReference type="NCBI Taxonomy" id="1229726"/>
    <lineage>
        <taxon>Bacteria</taxon>
        <taxon>Pseudomonadati</taxon>
        <taxon>Bacteroidota</taxon>
        <taxon>Flavobacteriia</taxon>
        <taxon>Flavobacteriales</taxon>
        <taxon>Flavobacteriaceae</taxon>
        <taxon>Christiangramia</taxon>
    </lineage>
</organism>
<dbReference type="NCBIfam" id="TIGR04057">
    <property type="entry name" value="SusC_RagA_signa"/>
    <property type="match status" value="1"/>
</dbReference>
<evidence type="ECO:0000256" key="2">
    <source>
        <dbReference type="ARBA" id="ARBA00022448"/>
    </source>
</evidence>
<dbReference type="PROSITE" id="PS52016">
    <property type="entry name" value="TONB_DEPENDENT_REC_3"/>
    <property type="match status" value="1"/>
</dbReference>
<evidence type="ECO:0000256" key="5">
    <source>
        <dbReference type="ARBA" id="ARBA00023077"/>
    </source>
</evidence>
<dbReference type="Pfam" id="PF13715">
    <property type="entry name" value="CarbopepD_reg_2"/>
    <property type="match status" value="1"/>
</dbReference>
<gene>
    <name evidence="10" type="ORF">GRFL_0938</name>
</gene>